<name>A0A318S376_9DEIO</name>
<sequence length="152" mass="15999">MKKNIFVPVVATLLVGVTFAAAQSTKVAPATTTPQTQQSAPSTMQRPALTVKYYAGDPLNGGKLLSTETIQPQSRATQNSSNAFANAPKGTTHVSITTPFGTRISTLQNAQANLFHDGEGRHGRGGNGQGGDCDPSMQQNQTSVQSQQDQQL</sequence>
<feature type="compositionally biased region" description="Low complexity" evidence="1">
    <location>
        <begin position="28"/>
        <end position="43"/>
    </location>
</feature>
<reference evidence="3 4" key="1">
    <citation type="submission" date="2018-06" db="EMBL/GenBank/DDBJ databases">
        <title>Genomic Encyclopedia of Type Strains, Phase IV (KMG-IV): sequencing the most valuable type-strain genomes for metagenomic binning, comparative biology and taxonomic classification.</title>
        <authorList>
            <person name="Goeker M."/>
        </authorList>
    </citation>
    <scope>NUCLEOTIDE SEQUENCE [LARGE SCALE GENOMIC DNA]</scope>
    <source>
        <strain evidence="3 4">DSM 18048</strain>
    </source>
</reference>
<feature type="region of interest" description="Disordered" evidence="1">
    <location>
        <begin position="25"/>
        <end position="45"/>
    </location>
</feature>
<feature type="region of interest" description="Disordered" evidence="1">
    <location>
        <begin position="70"/>
        <end position="97"/>
    </location>
</feature>
<dbReference type="Proteomes" id="UP000248326">
    <property type="component" value="Unassembled WGS sequence"/>
</dbReference>
<keyword evidence="2" id="KW-0732">Signal</keyword>
<dbReference type="OrthoDB" id="72555at2"/>
<feature type="compositionally biased region" description="Low complexity" evidence="1">
    <location>
        <begin position="136"/>
        <end position="152"/>
    </location>
</feature>
<feature type="compositionally biased region" description="Polar residues" evidence="1">
    <location>
        <begin position="70"/>
        <end position="84"/>
    </location>
</feature>
<dbReference type="RefSeq" id="WP_110888426.1">
    <property type="nucleotide sequence ID" value="NZ_QJSX01000018.1"/>
</dbReference>
<comment type="caution">
    <text evidence="3">The sequence shown here is derived from an EMBL/GenBank/DDBJ whole genome shotgun (WGS) entry which is preliminary data.</text>
</comment>
<feature type="chain" id="PRO_5016416554" evidence="2">
    <location>
        <begin position="23"/>
        <end position="152"/>
    </location>
</feature>
<dbReference type="AlphaFoldDB" id="A0A318S376"/>
<organism evidence="3 4">
    <name type="scientific">Deinococcus yavapaiensis KR-236</name>
    <dbReference type="NCBI Taxonomy" id="694435"/>
    <lineage>
        <taxon>Bacteria</taxon>
        <taxon>Thermotogati</taxon>
        <taxon>Deinococcota</taxon>
        <taxon>Deinococci</taxon>
        <taxon>Deinococcales</taxon>
        <taxon>Deinococcaceae</taxon>
        <taxon>Deinococcus</taxon>
    </lineage>
</organism>
<keyword evidence="4" id="KW-1185">Reference proteome</keyword>
<feature type="signal peptide" evidence="2">
    <location>
        <begin position="1"/>
        <end position="22"/>
    </location>
</feature>
<proteinExistence type="predicted"/>
<protein>
    <submittedName>
        <fullName evidence="3">Uncharacterized protein</fullName>
    </submittedName>
</protein>
<accession>A0A318S376</accession>
<gene>
    <name evidence="3" type="ORF">DES52_11886</name>
</gene>
<evidence type="ECO:0000313" key="3">
    <source>
        <dbReference type="EMBL" id="PYE50469.1"/>
    </source>
</evidence>
<dbReference type="EMBL" id="QJSX01000018">
    <property type="protein sequence ID" value="PYE50469.1"/>
    <property type="molecule type" value="Genomic_DNA"/>
</dbReference>
<feature type="region of interest" description="Disordered" evidence="1">
    <location>
        <begin position="116"/>
        <end position="152"/>
    </location>
</feature>
<evidence type="ECO:0000313" key="4">
    <source>
        <dbReference type="Proteomes" id="UP000248326"/>
    </source>
</evidence>
<evidence type="ECO:0000256" key="1">
    <source>
        <dbReference type="SAM" id="MobiDB-lite"/>
    </source>
</evidence>
<evidence type="ECO:0000256" key="2">
    <source>
        <dbReference type="SAM" id="SignalP"/>
    </source>
</evidence>